<feature type="domain" description="C2H2-type" evidence="9">
    <location>
        <begin position="1169"/>
        <end position="1196"/>
    </location>
</feature>
<proteinExistence type="predicted"/>
<keyword evidence="4 7" id="KW-0863">Zinc-finger</keyword>
<dbReference type="InterPro" id="IPR050331">
    <property type="entry name" value="Zinc_finger"/>
</dbReference>
<dbReference type="OrthoDB" id="654211at2759"/>
<dbReference type="InterPro" id="IPR036236">
    <property type="entry name" value="Znf_C2H2_sf"/>
</dbReference>
<feature type="domain" description="C2H2-type" evidence="9">
    <location>
        <begin position="1053"/>
        <end position="1080"/>
    </location>
</feature>
<dbReference type="SMART" id="SM00355">
    <property type="entry name" value="ZnF_C2H2"/>
    <property type="match status" value="6"/>
</dbReference>
<dbReference type="InterPro" id="IPR041588">
    <property type="entry name" value="Integrase_H2C2"/>
</dbReference>
<dbReference type="EMBL" id="CAJHNH020002802">
    <property type="protein sequence ID" value="CAG5127814.1"/>
    <property type="molecule type" value="Genomic_DNA"/>
</dbReference>
<evidence type="ECO:0000256" key="1">
    <source>
        <dbReference type="ARBA" id="ARBA00004123"/>
    </source>
</evidence>
<gene>
    <name evidence="10" type="ORF">CUNI_LOCUS13372</name>
</gene>
<dbReference type="InterPro" id="IPR013087">
    <property type="entry name" value="Znf_C2H2_type"/>
</dbReference>
<evidence type="ECO:0000313" key="10">
    <source>
        <dbReference type="EMBL" id="CAG5127814.1"/>
    </source>
</evidence>
<evidence type="ECO:0000256" key="8">
    <source>
        <dbReference type="SAM" id="MobiDB-lite"/>
    </source>
</evidence>
<feature type="domain" description="C2H2-type" evidence="9">
    <location>
        <begin position="1111"/>
        <end position="1139"/>
    </location>
</feature>
<sequence length="1273" mass="145061">MERRRIRRKHGNTHISLVDIKQYLLHGSYPIGLTPSDKRSVRKRAESFRIQDGELYYIVRPKRVEGEPVDSNPGDNKANLRQAILTQKAQFALTSAVHVQNGGNHMGTERTLSSLSSKYYWVGMANTVRKVVKNCVVCLANRPAVATLPSASHPLNLVPQGAEIATTLPDPQEFISEKNDAYAESQLAPKSDVVPAEMQYVITAEIEEPEEVDADLDFVKVIQTENGGFLDPVFHDKSDFDAARKFWQKVEVLVLGSFPWKKKKTAYVIIAMDSFTKWPEVHTVHRVNEKTMSQFCLKLIARYGVMEQLILLENEVSAEETSNPSGVSQNLQAYSVVVSKESYNIVDESWNLLVSSIMRFIKFYKDNWLDCLELCLIPLRNSLTQATDFTPSYLLMGREPNFPECIIQGRCSAEAEVTLSQDQIEQSVDAAMSHYLQCSVPDIKQIILPEDAMDSVYEIAAATSPVRKSGRKTKKYHRLAGFDSFDGKGHSDEANLDKTSENTSDDYFTTKRRKHGGSSLQSRKSLDAVAITKQEVKDEFADSCDLLNKGLEQDCDVLERLDLDTFYQTIYLYKTQSAFPANCDPEFKDRVHKASEDFTLENGQLMYRLKGMLKRVPVTLQERLTLMNDAHITKDGHMTRIKTTESLESQDVFWRDMHVDVQAFVAACSTCKHREPRRRSRTSKRVALRWFRGTEDDGDSNEELNGDIGKVPYEELVDYLRKDIIPDGLSRSELLIFRKKAKNFKLIKGCLYFCPAKKQNVKPRKVLKTDKERQDAMKEAHGEQHANHASMEETLKKQFFWQTMGDDIDRFLAACCQSKLPAEDSGDEDVDKYNPLLEDRMKVFRDYFAGKNICPKQEMLDKLFPMKVDVSEDATNPLRDLVAAAMESAKLITTGLSPRADCTQENLNPMEISGSLSSASGEVISSAASEQALISQSVAELIPMNQQPETANSQSRLVHSSQDVACKKDDSDDKEETHEDIDEEDMMERMEEDDRDETWGPSVTKNIKLGVTQVSESPKKSSVRRRCEYCHEVIRGDNNFKEHMYKHTRVKPFHCSTCEKKFTSFKGLKMHARKHTGHRPYLCNICGRGFPRSASLRYHIKTHDKGGGVPVVCDVCSRVFSTENRMQKHKRFKHPLQAPVHMCGLCGRVFTAKRSLKRHEEAHRGVRRYECQYCKRSFFRKEYLNYHLFSHSNIDPSLANFKIKGKLRKAGGFKKREYNTTGLSIVCLEPSGVPGAQNQEMYEELVEVTDPRDWAEVTQGQRTMVYEINSDQR</sequence>
<dbReference type="GO" id="GO:0010468">
    <property type="term" value="P:regulation of gene expression"/>
    <property type="evidence" value="ECO:0007669"/>
    <property type="project" value="TreeGrafter"/>
</dbReference>
<feature type="compositionally biased region" description="Polar residues" evidence="8">
    <location>
        <begin position="947"/>
        <end position="963"/>
    </location>
</feature>
<name>A0A8S3ZE03_9EUPU</name>
<feature type="domain" description="C2H2-type" evidence="9">
    <location>
        <begin position="1141"/>
        <end position="1168"/>
    </location>
</feature>
<keyword evidence="2" id="KW-0479">Metal-binding</keyword>
<feature type="domain" description="C2H2-type" evidence="9">
    <location>
        <begin position="1081"/>
        <end position="1103"/>
    </location>
</feature>
<dbReference type="Gene3D" id="3.30.420.10">
    <property type="entry name" value="Ribonuclease H-like superfamily/Ribonuclease H"/>
    <property type="match status" value="1"/>
</dbReference>
<feature type="non-terminal residue" evidence="10">
    <location>
        <position position="1273"/>
    </location>
</feature>
<evidence type="ECO:0000256" key="3">
    <source>
        <dbReference type="ARBA" id="ARBA00022737"/>
    </source>
</evidence>
<dbReference type="Gene3D" id="1.10.340.70">
    <property type="match status" value="3"/>
</dbReference>
<dbReference type="Proteomes" id="UP000678393">
    <property type="component" value="Unassembled WGS sequence"/>
</dbReference>
<dbReference type="SUPFAM" id="SSF57667">
    <property type="entry name" value="beta-beta-alpha zinc fingers"/>
    <property type="match status" value="2"/>
</dbReference>
<dbReference type="FunFam" id="3.30.160.60:FF:000303">
    <property type="entry name" value="Zinc finger protein 41"/>
    <property type="match status" value="1"/>
</dbReference>
<feature type="compositionally biased region" description="Acidic residues" evidence="8">
    <location>
        <begin position="978"/>
        <end position="996"/>
    </location>
</feature>
<dbReference type="GO" id="GO:0008270">
    <property type="term" value="F:zinc ion binding"/>
    <property type="evidence" value="ECO:0007669"/>
    <property type="project" value="UniProtKB-KW"/>
</dbReference>
<organism evidence="10 11">
    <name type="scientific">Candidula unifasciata</name>
    <dbReference type="NCBI Taxonomy" id="100452"/>
    <lineage>
        <taxon>Eukaryota</taxon>
        <taxon>Metazoa</taxon>
        <taxon>Spiralia</taxon>
        <taxon>Lophotrochozoa</taxon>
        <taxon>Mollusca</taxon>
        <taxon>Gastropoda</taxon>
        <taxon>Heterobranchia</taxon>
        <taxon>Euthyneura</taxon>
        <taxon>Panpulmonata</taxon>
        <taxon>Eupulmonata</taxon>
        <taxon>Stylommatophora</taxon>
        <taxon>Helicina</taxon>
        <taxon>Helicoidea</taxon>
        <taxon>Geomitridae</taxon>
        <taxon>Candidula</taxon>
    </lineage>
</organism>
<evidence type="ECO:0000256" key="2">
    <source>
        <dbReference type="ARBA" id="ARBA00022723"/>
    </source>
</evidence>
<evidence type="ECO:0000259" key="9">
    <source>
        <dbReference type="PROSITE" id="PS50157"/>
    </source>
</evidence>
<dbReference type="PANTHER" id="PTHR16515">
    <property type="entry name" value="PR DOMAIN ZINC FINGER PROTEIN"/>
    <property type="match status" value="1"/>
</dbReference>
<feature type="compositionally biased region" description="Basic and acidic residues" evidence="8">
    <location>
        <begin position="490"/>
        <end position="500"/>
    </location>
</feature>
<protein>
    <recommendedName>
        <fullName evidence="9">C2H2-type domain-containing protein</fullName>
    </recommendedName>
</protein>
<evidence type="ECO:0000256" key="7">
    <source>
        <dbReference type="PROSITE-ProRule" id="PRU00042"/>
    </source>
</evidence>
<dbReference type="PANTHER" id="PTHR16515:SF66">
    <property type="entry name" value="C2H2-TYPE DOMAIN-CONTAINING PROTEIN"/>
    <property type="match status" value="1"/>
</dbReference>
<keyword evidence="11" id="KW-1185">Reference proteome</keyword>
<dbReference type="AlphaFoldDB" id="A0A8S3ZE03"/>
<evidence type="ECO:0000256" key="5">
    <source>
        <dbReference type="ARBA" id="ARBA00022833"/>
    </source>
</evidence>
<dbReference type="PROSITE" id="PS50157">
    <property type="entry name" value="ZINC_FINGER_C2H2_2"/>
    <property type="match status" value="6"/>
</dbReference>
<evidence type="ECO:0000313" key="11">
    <source>
        <dbReference type="Proteomes" id="UP000678393"/>
    </source>
</evidence>
<dbReference type="PROSITE" id="PS00028">
    <property type="entry name" value="ZINC_FINGER_C2H2_1"/>
    <property type="match status" value="6"/>
</dbReference>
<dbReference type="InterPro" id="IPR036397">
    <property type="entry name" value="RNaseH_sf"/>
</dbReference>
<keyword evidence="3" id="KW-0677">Repeat</keyword>
<dbReference type="Pfam" id="PF17921">
    <property type="entry name" value="Integrase_H2C2"/>
    <property type="match status" value="3"/>
</dbReference>
<feature type="compositionally biased region" description="Basic and acidic residues" evidence="8">
    <location>
        <begin position="965"/>
        <end position="977"/>
    </location>
</feature>
<accession>A0A8S3ZE03</accession>
<comment type="caution">
    <text evidence="10">The sequence shown here is derived from an EMBL/GenBank/DDBJ whole genome shotgun (WGS) entry which is preliminary data.</text>
</comment>
<dbReference type="Gene3D" id="3.30.160.60">
    <property type="entry name" value="Classic Zinc Finger"/>
    <property type="match status" value="3"/>
</dbReference>
<reference evidence="10" key="1">
    <citation type="submission" date="2021-04" db="EMBL/GenBank/DDBJ databases">
        <authorList>
            <consortium name="Molecular Ecology Group"/>
        </authorList>
    </citation>
    <scope>NUCLEOTIDE SEQUENCE</scope>
</reference>
<dbReference type="Pfam" id="PF00096">
    <property type="entry name" value="zf-C2H2"/>
    <property type="match status" value="1"/>
</dbReference>
<feature type="region of interest" description="Disordered" evidence="8">
    <location>
        <begin position="490"/>
        <end position="520"/>
    </location>
</feature>
<feature type="domain" description="C2H2-type" evidence="9">
    <location>
        <begin position="1025"/>
        <end position="1052"/>
    </location>
</feature>
<keyword evidence="6" id="KW-0539">Nucleus</keyword>
<dbReference type="GO" id="GO:1990837">
    <property type="term" value="F:sequence-specific double-stranded DNA binding"/>
    <property type="evidence" value="ECO:0007669"/>
    <property type="project" value="UniProtKB-ARBA"/>
</dbReference>
<keyword evidence="5" id="KW-0862">Zinc</keyword>
<evidence type="ECO:0000256" key="4">
    <source>
        <dbReference type="ARBA" id="ARBA00022771"/>
    </source>
</evidence>
<feature type="region of interest" description="Disordered" evidence="8">
    <location>
        <begin position="947"/>
        <end position="1003"/>
    </location>
</feature>
<comment type="subcellular location">
    <subcellularLocation>
        <location evidence="1">Nucleus</location>
    </subcellularLocation>
</comment>
<evidence type="ECO:0000256" key="6">
    <source>
        <dbReference type="ARBA" id="ARBA00023242"/>
    </source>
</evidence>
<dbReference type="GO" id="GO:0005634">
    <property type="term" value="C:nucleus"/>
    <property type="evidence" value="ECO:0007669"/>
    <property type="project" value="UniProtKB-SubCell"/>
</dbReference>